<sequence length="318" mass="33412">MDLDLVTSILAIATFAGASLVLATIGEIFTERVGILNLGVEGMMIMGAVTGFATAYRTNNVWLGVVVAGIVGGLMALVHAFATITLRADQIVSGLAITLLGTGLASFLGQVIGPDGGPLVGLTGPKFTKWPIPGLSSLPLVGEGFFNQDPIVYSLFVVVPVSWYFLYKTRPGLYLRAVGESASTSDAVGVSVFGRRYGYTVLGGVMAGVAGSHLSLSYTPGWTENLTGGRGWIVIALVIFATWNPARAVVGALLFGGVNAIQFRLQAEGTNLPASILNMSPYILTVLVLILITRTDKLRQTIGAPAGLGIPYHREERE</sequence>
<evidence type="ECO:0000256" key="3">
    <source>
        <dbReference type="ARBA" id="ARBA00022692"/>
    </source>
</evidence>
<feature type="transmembrane region" description="Helical" evidence="6">
    <location>
        <begin position="62"/>
        <end position="84"/>
    </location>
</feature>
<accession>A0A3B0T0H1</accession>
<evidence type="ECO:0000256" key="6">
    <source>
        <dbReference type="SAM" id="Phobius"/>
    </source>
</evidence>
<evidence type="ECO:0000256" key="1">
    <source>
        <dbReference type="ARBA" id="ARBA00004651"/>
    </source>
</evidence>
<comment type="subcellular location">
    <subcellularLocation>
        <location evidence="1">Cell membrane</location>
        <topology evidence="1">Multi-pass membrane protein</topology>
    </subcellularLocation>
</comment>
<dbReference type="AlphaFoldDB" id="A0A3B0T0H1"/>
<name>A0A3B0T0H1_9ZZZZ</name>
<evidence type="ECO:0000256" key="2">
    <source>
        <dbReference type="ARBA" id="ARBA00022475"/>
    </source>
</evidence>
<evidence type="ECO:0000256" key="5">
    <source>
        <dbReference type="ARBA" id="ARBA00023136"/>
    </source>
</evidence>
<dbReference type="EMBL" id="UOEK01000429">
    <property type="protein sequence ID" value="VAW07952.1"/>
    <property type="molecule type" value="Genomic_DNA"/>
</dbReference>
<feature type="transmembrane region" description="Helical" evidence="6">
    <location>
        <begin position="35"/>
        <end position="56"/>
    </location>
</feature>
<evidence type="ECO:0008006" key="8">
    <source>
        <dbReference type="Google" id="ProtNLM"/>
    </source>
</evidence>
<evidence type="ECO:0000313" key="7">
    <source>
        <dbReference type="EMBL" id="VAW07952.1"/>
    </source>
</evidence>
<feature type="transmembrane region" description="Helical" evidence="6">
    <location>
        <begin position="91"/>
        <end position="112"/>
    </location>
</feature>
<dbReference type="InterPro" id="IPR001851">
    <property type="entry name" value="ABC_transp_permease"/>
</dbReference>
<evidence type="ECO:0000256" key="4">
    <source>
        <dbReference type="ARBA" id="ARBA00022989"/>
    </source>
</evidence>
<dbReference type="CDD" id="cd06580">
    <property type="entry name" value="TM_PBP1_transp_TpRbsC_like"/>
    <property type="match status" value="1"/>
</dbReference>
<proteinExistence type="predicted"/>
<dbReference type="Pfam" id="PF02653">
    <property type="entry name" value="BPD_transp_2"/>
    <property type="match status" value="1"/>
</dbReference>
<reference evidence="7" key="1">
    <citation type="submission" date="2018-06" db="EMBL/GenBank/DDBJ databases">
        <authorList>
            <person name="Zhirakovskaya E."/>
        </authorList>
    </citation>
    <scope>NUCLEOTIDE SEQUENCE</scope>
</reference>
<organism evidence="7">
    <name type="scientific">hydrothermal vent metagenome</name>
    <dbReference type="NCBI Taxonomy" id="652676"/>
    <lineage>
        <taxon>unclassified sequences</taxon>
        <taxon>metagenomes</taxon>
        <taxon>ecological metagenomes</taxon>
    </lineage>
</organism>
<dbReference type="PANTHER" id="PTHR43370:SF2">
    <property type="entry name" value="ABC TRANSPORTER PERMEASE PROTEIN"/>
    <property type="match status" value="1"/>
</dbReference>
<feature type="transmembrane region" description="Helical" evidence="6">
    <location>
        <begin position="6"/>
        <end position="23"/>
    </location>
</feature>
<dbReference type="PANTHER" id="PTHR43370">
    <property type="entry name" value="SUGAR ABC TRANSPORTER INTEGRAL MEMBRANE PROTEIN-RELATED"/>
    <property type="match status" value="1"/>
</dbReference>
<dbReference type="GO" id="GO:0005886">
    <property type="term" value="C:plasma membrane"/>
    <property type="evidence" value="ECO:0007669"/>
    <property type="project" value="UniProtKB-SubCell"/>
</dbReference>
<keyword evidence="5 6" id="KW-0472">Membrane</keyword>
<protein>
    <recommendedName>
        <fullName evidence="8">Nucleoside ABC transporter, permease protein 2</fullName>
    </recommendedName>
</protein>
<dbReference type="GO" id="GO:0022857">
    <property type="term" value="F:transmembrane transporter activity"/>
    <property type="evidence" value="ECO:0007669"/>
    <property type="project" value="InterPro"/>
</dbReference>
<keyword evidence="3 6" id="KW-0812">Transmembrane</keyword>
<keyword evidence="2" id="KW-1003">Cell membrane</keyword>
<gene>
    <name evidence="7" type="ORF">MNBD_ACTINO02-2840</name>
</gene>
<keyword evidence="4 6" id="KW-1133">Transmembrane helix</keyword>
<feature type="transmembrane region" description="Helical" evidence="6">
    <location>
        <begin position="150"/>
        <end position="167"/>
    </location>
</feature>
<feature type="transmembrane region" description="Helical" evidence="6">
    <location>
        <begin position="232"/>
        <end position="255"/>
    </location>
</feature>
<feature type="transmembrane region" description="Helical" evidence="6">
    <location>
        <begin position="275"/>
        <end position="292"/>
    </location>
</feature>